<evidence type="ECO:0000256" key="1">
    <source>
        <dbReference type="ARBA" id="ARBA00009333"/>
    </source>
</evidence>
<evidence type="ECO:0000256" key="7">
    <source>
        <dbReference type="ARBA" id="ARBA00023157"/>
    </source>
</evidence>
<keyword evidence="3" id="KW-0285">Flavoprotein</keyword>
<keyword evidence="8 10" id="KW-0676">Redox-active center</keyword>
<evidence type="ECO:0000259" key="11">
    <source>
        <dbReference type="Pfam" id="PF07992"/>
    </source>
</evidence>
<feature type="domain" description="Thioredoxin-like fold" evidence="12">
    <location>
        <begin position="122"/>
        <end position="190"/>
    </location>
</feature>
<dbReference type="InterPro" id="IPR008255">
    <property type="entry name" value="Pyr_nucl-diS_OxRdtase_2_AS"/>
</dbReference>
<dbReference type="Proteomes" id="UP000366872">
    <property type="component" value="Unassembled WGS sequence"/>
</dbReference>
<dbReference type="SUPFAM" id="SSF52833">
    <property type="entry name" value="Thioredoxin-like"/>
    <property type="match status" value="2"/>
</dbReference>
<feature type="disulfide bond" description="Redox-active" evidence="10">
    <location>
        <begin position="337"/>
        <end position="340"/>
    </location>
</feature>
<keyword evidence="4 9" id="KW-0274">FAD</keyword>
<evidence type="ECO:0000256" key="9">
    <source>
        <dbReference type="PIRSR" id="PIRSR000238-1"/>
    </source>
</evidence>
<dbReference type="GO" id="GO:0016668">
    <property type="term" value="F:oxidoreductase activity, acting on a sulfur group of donors, NAD(P) as acceptor"/>
    <property type="evidence" value="ECO:0007669"/>
    <property type="project" value="UniProtKB-ARBA"/>
</dbReference>
<dbReference type="Pfam" id="PF07992">
    <property type="entry name" value="Pyr_redox_2"/>
    <property type="match status" value="1"/>
</dbReference>
<accession>A0A6C2UCA3</accession>
<dbReference type="InterPro" id="IPR012081">
    <property type="entry name" value="Alkyl_hydroperoxide_Rdtase_suF"/>
</dbReference>
<evidence type="ECO:0000313" key="14">
    <source>
        <dbReference type="Proteomes" id="UP000366872"/>
    </source>
</evidence>
<dbReference type="PROSITE" id="PS00573">
    <property type="entry name" value="PYRIDINE_REDOX_2"/>
    <property type="match status" value="1"/>
</dbReference>
<dbReference type="GO" id="GO:0051287">
    <property type="term" value="F:NAD binding"/>
    <property type="evidence" value="ECO:0007669"/>
    <property type="project" value="InterPro"/>
</dbReference>
<keyword evidence="7 10" id="KW-1015">Disulfide bond</keyword>
<evidence type="ECO:0000256" key="5">
    <source>
        <dbReference type="ARBA" id="ARBA00023002"/>
    </source>
</evidence>
<feature type="domain" description="FAD/NAD(P)-binding" evidence="11">
    <location>
        <begin position="209"/>
        <end position="496"/>
    </location>
</feature>
<dbReference type="Pfam" id="PF13192">
    <property type="entry name" value="Thioredoxin_3"/>
    <property type="match status" value="1"/>
</dbReference>
<comment type="subunit">
    <text evidence="2">Homodimer.</text>
</comment>
<evidence type="ECO:0000259" key="12">
    <source>
        <dbReference type="Pfam" id="PF13192"/>
    </source>
</evidence>
<keyword evidence="6" id="KW-0520">NAD</keyword>
<proteinExistence type="inferred from homology"/>
<dbReference type="AlphaFoldDB" id="A0A6C2UCA3"/>
<comment type="cofactor">
    <cofactor evidence="9">
        <name>FAD</name>
        <dbReference type="ChEBI" id="CHEBI:57692"/>
    </cofactor>
    <text evidence="9">Binds 1 FAD per subunit.</text>
</comment>
<dbReference type="Gene3D" id="3.40.30.80">
    <property type="match status" value="1"/>
</dbReference>
<protein>
    <submittedName>
        <fullName evidence="13">NADH dehydrogenase</fullName>
    </submittedName>
</protein>
<dbReference type="PIRSF" id="PIRSF000238">
    <property type="entry name" value="AhpF"/>
    <property type="match status" value="1"/>
</dbReference>
<dbReference type="RefSeq" id="WP_136083283.1">
    <property type="nucleotide sequence ID" value="NZ_CAAHFG010000005.1"/>
</dbReference>
<keyword evidence="5" id="KW-0560">Oxidoreductase</keyword>
<evidence type="ECO:0000256" key="2">
    <source>
        <dbReference type="ARBA" id="ARBA00011738"/>
    </source>
</evidence>
<keyword evidence="14" id="KW-1185">Reference proteome</keyword>
<sequence length="517" mass="55065">MLDQATLNQLKTVYADLESSYRLLVSAKGHAAEKELVGMMHDVASVSDKIELVEQDAEGFETRFERNGEALPIVIRGVPGGHEFTTLILAILNADGKGKWPDDGIKNRIAALKGPIKLVSYVSTGCVNCPDVVQALNQMALIHPDFQHEMVEGTHFQPEISERKIQGVPAVVAGDTLLHAGKADLAELLDKLEAHYGAGEIETTETKQYDVAIIGGGPAGASAAIYTARKGLKTAIIAEKIGGQVNETKGIENLISIPYTEGPHLANSLFEHISEYPIDILEHRRVERIVDGDRKTLQMKGGEVVTTGALVLATGAKWRQLGIPGEKENIGRGVAFCPHCDGPFYKDKPVVVVGGGNSGVEAAIDLAGICSKVTLLEFADQLKADGVLVEKAQSLENVTIHTNAAAAKVIDNGDKVTGIEFENRASGQLETVVADGIFVQIGLVPNSAPFADLVELNPMGEIVVDGHCRTNKTGVYAAGDLTTVPYKQIIIAMGEGAKAGLSAFEDFARGNIQPLEK</sequence>
<dbReference type="GO" id="GO:0102039">
    <property type="term" value="F:NADH-dependent peroxiredoxin activity"/>
    <property type="evidence" value="ECO:0007669"/>
    <property type="project" value="InterPro"/>
</dbReference>
<evidence type="ECO:0000256" key="3">
    <source>
        <dbReference type="ARBA" id="ARBA00022630"/>
    </source>
</evidence>
<dbReference type="InterPro" id="IPR036188">
    <property type="entry name" value="FAD/NAD-bd_sf"/>
</dbReference>
<dbReference type="InterPro" id="IPR036249">
    <property type="entry name" value="Thioredoxin-like_sf"/>
</dbReference>
<dbReference type="PANTHER" id="PTHR48105">
    <property type="entry name" value="THIOREDOXIN REDUCTASE 1-RELATED-RELATED"/>
    <property type="match status" value="1"/>
</dbReference>
<dbReference type="SUPFAM" id="SSF51905">
    <property type="entry name" value="FAD/NAD(P)-binding domain"/>
    <property type="match status" value="1"/>
</dbReference>
<dbReference type="InterPro" id="IPR023753">
    <property type="entry name" value="FAD/NAD-binding_dom"/>
</dbReference>
<dbReference type="EMBL" id="CAAHFG010000005">
    <property type="protein sequence ID" value="VGO17818.1"/>
    <property type="molecule type" value="Genomic_DNA"/>
</dbReference>
<name>A0A6C2UCA3_PONDE</name>
<gene>
    <name evidence="13" type="primary">ahpF</name>
    <name evidence="13" type="ORF">PDESU_06420</name>
</gene>
<dbReference type="GO" id="GO:0000302">
    <property type="term" value="P:response to reactive oxygen species"/>
    <property type="evidence" value="ECO:0007669"/>
    <property type="project" value="InterPro"/>
</dbReference>
<dbReference type="PRINTS" id="PR00469">
    <property type="entry name" value="PNDRDTASEII"/>
</dbReference>
<dbReference type="Gene3D" id="3.50.50.60">
    <property type="entry name" value="FAD/NAD(P)-binding domain"/>
    <property type="match status" value="2"/>
</dbReference>
<evidence type="ECO:0000256" key="10">
    <source>
        <dbReference type="PIRSR" id="PIRSR000238-2"/>
    </source>
</evidence>
<dbReference type="InterPro" id="IPR012336">
    <property type="entry name" value="Thioredoxin-like_fold"/>
</dbReference>
<reference evidence="13 14" key="1">
    <citation type="submission" date="2019-04" db="EMBL/GenBank/DDBJ databases">
        <authorList>
            <person name="Van Vliet M D."/>
        </authorList>
    </citation>
    <scope>NUCLEOTIDE SEQUENCE [LARGE SCALE GENOMIC DNA]</scope>
    <source>
        <strain evidence="13 14">F1</strain>
    </source>
</reference>
<evidence type="ECO:0000256" key="6">
    <source>
        <dbReference type="ARBA" id="ARBA00023027"/>
    </source>
</evidence>
<evidence type="ECO:0000313" key="13">
    <source>
        <dbReference type="EMBL" id="VGO17818.1"/>
    </source>
</evidence>
<dbReference type="PROSITE" id="PS51354">
    <property type="entry name" value="GLUTAREDOXIN_2"/>
    <property type="match status" value="1"/>
</dbReference>
<evidence type="ECO:0000256" key="8">
    <source>
        <dbReference type="ARBA" id="ARBA00023284"/>
    </source>
</evidence>
<evidence type="ECO:0000256" key="4">
    <source>
        <dbReference type="ARBA" id="ARBA00022827"/>
    </source>
</evidence>
<dbReference type="PRINTS" id="PR00368">
    <property type="entry name" value="FADPNR"/>
</dbReference>
<feature type="binding site" evidence="9">
    <location>
        <begin position="470"/>
        <end position="480"/>
    </location>
    <ligand>
        <name>FAD</name>
        <dbReference type="ChEBI" id="CHEBI:57692"/>
    </ligand>
</feature>
<organism evidence="13 14">
    <name type="scientific">Pontiella desulfatans</name>
    <dbReference type="NCBI Taxonomy" id="2750659"/>
    <lineage>
        <taxon>Bacteria</taxon>
        <taxon>Pseudomonadati</taxon>
        <taxon>Kiritimatiellota</taxon>
        <taxon>Kiritimatiellia</taxon>
        <taxon>Kiritimatiellales</taxon>
        <taxon>Pontiellaceae</taxon>
        <taxon>Pontiella</taxon>
    </lineage>
</organism>
<dbReference type="InterPro" id="IPR050097">
    <property type="entry name" value="Ferredoxin-NADP_redctase_2"/>
</dbReference>
<feature type="binding site" evidence="9">
    <location>
        <begin position="210"/>
        <end position="225"/>
    </location>
    <ligand>
        <name>FAD</name>
        <dbReference type="ChEBI" id="CHEBI:57692"/>
    </ligand>
</feature>
<comment type="similarity">
    <text evidence="1">Belongs to the class-II pyridine nucleotide-disulfide oxidoreductase family.</text>
</comment>
<dbReference type="GO" id="GO:0050660">
    <property type="term" value="F:flavin adenine dinucleotide binding"/>
    <property type="evidence" value="ECO:0007669"/>
    <property type="project" value="InterPro"/>
</dbReference>
<dbReference type="NCBIfam" id="TIGR03140">
    <property type="entry name" value="AhpF"/>
    <property type="match status" value="1"/>
</dbReference>